<name>A5G934_GEOUR</name>
<dbReference type="GO" id="GO:0016853">
    <property type="term" value="F:isomerase activity"/>
    <property type="evidence" value="ECO:0007669"/>
    <property type="project" value="UniProtKB-KW"/>
</dbReference>
<dbReference type="FunFam" id="3.20.20.150:FF:000039">
    <property type="entry name" value="AP endonuclease, family 2"/>
    <property type="match status" value="1"/>
</dbReference>
<sequence>MHNTVFAHIPYPHLSRNLDYLIADRINPEVFFSGDALDAVIPEQLAAEAEALAANGLKCTIHAPFMDLNPGSVVRQIRDITLQSFNDVLDAAAILRPEVIVFHPGYDRWRYGDNKDAWLQYSIDSWQSVLERAERIGCIVAVENIFEEEPSTLQALLEAVDSPRFRHCFDVGHWNLFRKVGLEEWFATLGNYIAETHIHDNFGLRDEHAPLGEGNIDFPLFFTLMERYAPQAAWTIEAHSREKLERALHNLQKYASA</sequence>
<dbReference type="EMBL" id="CP000698">
    <property type="protein sequence ID" value="ABQ28302.1"/>
    <property type="molecule type" value="Genomic_DNA"/>
</dbReference>
<feature type="domain" description="Xylose isomerase-like TIM barrel" evidence="1">
    <location>
        <begin position="36"/>
        <end position="246"/>
    </location>
</feature>
<keyword evidence="2" id="KW-0413">Isomerase</keyword>
<dbReference type="InterPro" id="IPR013022">
    <property type="entry name" value="Xyl_isomerase-like_TIM-brl"/>
</dbReference>
<evidence type="ECO:0000313" key="3">
    <source>
        <dbReference type="Proteomes" id="UP000006695"/>
    </source>
</evidence>
<accession>A5G934</accession>
<dbReference type="RefSeq" id="WP_011940933.1">
    <property type="nucleotide sequence ID" value="NC_009483.1"/>
</dbReference>
<proteinExistence type="predicted"/>
<dbReference type="Pfam" id="PF01261">
    <property type="entry name" value="AP_endonuc_2"/>
    <property type="match status" value="1"/>
</dbReference>
<dbReference type="HOGENOM" id="CLU_050006_7_1_7"/>
<reference evidence="2 3" key="1">
    <citation type="submission" date="2007-05" db="EMBL/GenBank/DDBJ databases">
        <title>Complete sequence of Geobacter uraniireducens Rf4.</title>
        <authorList>
            <consortium name="US DOE Joint Genome Institute"/>
            <person name="Copeland A."/>
            <person name="Lucas S."/>
            <person name="Lapidus A."/>
            <person name="Barry K."/>
            <person name="Detter J.C."/>
            <person name="Glavina del Rio T."/>
            <person name="Hammon N."/>
            <person name="Israni S."/>
            <person name="Dalin E."/>
            <person name="Tice H."/>
            <person name="Pitluck S."/>
            <person name="Chertkov O."/>
            <person name="Brettin T."/>
            <person name="Bruce D."/>
            <person name="Han C."/>
            <person name="Schmutz J."/>
            <person name="Larimer F."/>
            <person name="Land M."/>
            <person name="Hauser L."/>
            <person name="Kyrpides N."/>
            <person name="Mikhailova N."/>
            <person name="Shelobolina E."/>
            <person name="Aklujkar M."/>
            <person name="Lovley D."/>
            <person name="Richardson P."/>
        </authorList>
    </citation>
    <scope>NUCLEOTIDE SEQUENCE [LARGE SCALE GENOMIC DNA]</scope>
    <source>
        <strain evidence="2 3">Rf4</strain>
    </source>
</reference>
<dbReference type="InterPro" id="IPR036237">
    <property type="entry name" value="Xyl_isomerase-like_sf"/>
</dbReference>
<organism evidence="2 3">
    <name type="scientific">Geotalea uraniireducens (strain Rf4)</name>
    <name type="common">Geobacter uraniireducens</name>
    <dbReference type="NCBI Taxonomy" id="351605"/>
    <lineage>
        <taxon>Bacteria</taxon>
        <taxon>Pseudomonadati</taxon>
        <taxon>Thermodesulfobacteriota</taxon>
        <taxon>Desulfuromonadia</taxon>
        <taxon>Geobacterales</taxon>
        <taxon>Geobacteraceae</taxon>
        <taxon>Geotalea</taxon>
    </lineage>
</organism>
<dbReference type="Gene3D" id="3.20.20.150">
    <property type="entry name" value="Divalent-metal-dependent TIM barrel enzymes"/>
    <property type="match status" value="1"/>
</dbReference>
<dbReference type="SUPFAM" id="SSF51658">
    <property type="entry name" value="Xylose isomerase-like"/>
    <property type="match status" value="1"/>
</dbReference>
<dbReference type="AlphaFoldDB" id="A5G934"/>
<dbReference type="KEGG" id="gur:Gura_4159"/>
<dbReference type="PANTHER" id="PTHR12110">
    <property type="entry name" value="HYDROXYPYRUVATE ISOMERASE"/>
    <property type="match status" value="1"/>
</dbReference>
<dbReference type="OrthoDB" id="9801960at2"/>
<dbReference type="InterPro" id="IPR050312">
    <property type="entry name" value="IolE/XylAMocC-like"/>
</dbReference>
<protein>
    <submittedName>
        <fullName evidence="2">Xylose isomerase domain protein TIM barrel</fullName>
    </submittedName>
</protein>
<gene>
    <name evidence="2" type="ordered locus">Gura_4159</name>
</gene>
<evidence type="ECO:0000313" key="2">
    <source>
        <dbReference type="EMBL" id="ABQ28302.1"/>
    </source>
</evidence>
<evidence type="ECO:0000259" key="1">
    <source>
        <dbReference type="Pfam" id="PF01261"/>
    </source>
</evidence>
<keyword evidence="3" id="KW-1185">Reference proteome</keyword>
<dbReference type="Proteomes" id="UP000006695">
    <property type="component" value="Chromosome"/>
</dbReference>
<dbReference type="STRING" id="351605.Gura_4159"/>